<name>A0ABT2M0X0_9FIRM</name>
<dbReference type="Gene3D" id="1.10.1520.10">
    <property type="entry name" value="Ribonuclease III domain"/>
    <property type="match status" value="1"/>
</dbReference>
<dbReference type="Pfam" id="PF00636">
    <property type="entry name" value="Ribonuclease_3"/>
    <property type="match status" value="1"/>
</dbReference>
<keyword evidence="6" id="KW-0460">Magnesium</keyword>
<evidence type="ECO:0000256" key="4">
    <source>
        <dbReference type="ARBA" id="ARBA00022759"/>
    </source>
</evidence>
<reference evidence="8" key="1">
    <citation type="submission" date="2022-09" db="EMBL/GenBank/DDBJ databases">
        <title>Eubacterium sp. LFL-14 isolated from human feces.</title>
        <authorList>
            <person name="Liu F."/>
        </authorList>
    </citation>
    <scope>NUCLEOTIDE SEQUENCE</scope>
    <source>
        <strain evidence="8">LFL-14</strain>
    </source>
</reference>
<keyword evidence="2 6" id="KW-0698">rRNA processing</keyword>
<comment type="subunit">
    <text evidence="6">Homodimer.</text>
</comment>
<dbReference type="RefSeq" id="WP_022089849.1">
    <property type="nucleotide sequence ID" value="NZ_JAODBU010000007.1"/>
</dbReference>
<evidence type="ECO:0000259" key="7">
    <source>
        <dbReference type="Pfam" id="PF00636"/>
    </source>
</evidence>
<dbReference type="EMBL" id="JAODBU010000007">
    <property type="protein sequence ID" value="MCT7399171.1"/>
    <property type="molecule type" value="Genomic_DNA"/>
</dbReference>
<evidence type="ECO:0000313" key="8">
    <source>
        <dbReference type="EMBL" id="MCT7399171.1"/>
    </source>
</evidence>
<comment type="caution">
    <text evidence="8">The sequence shown here is derived from an EMBL/GenBank/DDBJ whole genome shotgun (WGS) entry which is preliminary data.</text>
</comment>
<comment type="similarity">
    <text evidence="6">Belongs to the MrnC RNase family.</text>
</comment>
<dbReference type="PANTHER" id="PTHR34276:SF1">
    <property type="entry name" value="MINI-RIBONUCLEASE 3"/>
    <property type="match status" value="1"/>
</dbReference>
<evidence type="ECO:0000313" key="9">
    <source>
        <dbReference type="Proteomes" id="UP001431199"/>
    </source>
</evidence>
<evidence type="ECO:0000256" key="2">
    <source>
        <dbReference type="ARBA" id="ARBA00022552"/>
    </source>
</evidence>
<sequence>MDKSVNNNDIFKSIKESMGLKEINIVDYSPLTLAYIGDGIYEIVIRTMIVDEANRQVNKIHKAAADLVKAKTQSDMILSLYEDLTEDEARVYKRGRNAKAITRAKNASMGDYRRATGFEAVMGYLYLTEQSERMMELIKKGLNNIKEDKE</sequence>
<keyword evidence="1 6" id="KW-0690">Ribosome biogenesis</keyword>
<keyword evidence="6" id="KW-0694">RNA-binding</keyword>
<dbReference type="PIRSF" id="PIRSF005520">
    <property type="entry name" value="UCP005520"/>
    <property type="match status" value="1"/>
</dbReference>
<keyword evidence="6" id="KW-0699">rRNA-binding</keyword>
<dbReference type="Proteomes" id="UP001431199">
    <property type="component" value="Unassembled WGS sequence"/>
</dbReference>
<dbReference type="PANTHER" id="PTHR34276">
    <property type="entry name" value="MINI-RIBONUCLEASE 3"/>
    <property type="match status" value="1"/>
</dbReference>
<dbReference type="HAMAP" id="MF_01468">
    <property type="entry name" value="RNase_Mini_III"/>
    <property type="match status" value="1"/>
</dbReference>
<feature type="domain" description="RNase III" evidence="7">
    <location>
        <begin position="32"/>
        <end position="129"/>
    </location>
</feature>
<evidence type="ECO:0000256" key="6">
    <source>
        <dbReference type="HAMAP-Rule" id="MF_01468"/>
    </source>
</evidence>
<comment type="subcellular location">
    <subcellularLocation>
        <location evidence="6">Cytoplasm</location>
    </subcellularLocation>
</comment>
<gene>
    <name evidence="6" type="primary">mrnC</name>
    <name evidence="8" type="ORF">N5B56_08770</name>
</gene>
<accession>A0ABT2M0X0</accession>
<proteinExistence type="inferred from homology"/>
<evidence type="ECO:0000256" key="5">
    <source>
        <dbReference type="ARBA" id="ARBA00022801"/>
    </source>
</evidence>
<dbReference type="InterPro" id="IPR008226">
    <property type="entry name" value="Mini3_fam"/>
</dbReference>
<keyword evidence="4 6" id="KW-0255">Endonuclease</keyword>
<keyword evidence="9" id="KW-1185">Reference proteome</keyword>
<keyword evidence="5 6" id="KW-0378">Hydrolase</keyword>
<keyword evidence="6" id="KW-0963">Cytoplasm</keyword>
<protein>
    <recommendedName>
        <fullName evidence="6">Mini-ribonuclease 3</fullName>
        <shortName evidence="6">Mini-3</shortName>
        <shortName evidence="6">Mini-RNase 3</shortName>
        <ecNumber evidence="6">3.1.26.-</ecNumber>
    </recommendedName>
    <alternativeName>
        <fullName evidence="6">Mini-RNase III</fullName>
        <shortName evidence="6">Mini-III</shortName>
    </alternativeName>
</protein>
<feature type="active site" evidence="6">
    <location>
        <position position="38"/>
    </location>
</feature>
<organism evidence="8 9">
    <name type="scientific">Eubacterium album</name>
    <dbReference type="NCBI Taxonomy" id="2978477"/>
    <lineage>
        <taxon>Bacteria</taxon>
        <taxon>Bacillati</taxon>
        <taxon>Bacillota</taxon>
        <taxon>Clostridia</taxon>
        <taxon>Eubacteriales</taxon>
        <taxon>Eubacteriaceae</taxon>
        <taxon>Eubacterium</taxon>
    </lineage>
</organism>
<comment type="function">
    <text evidence="6">Involved in correct processing of both the 5' and 3' ends of 23S rRNA precursor. Processes 30S rRNA precursor transcript even in absence of ribonuclease 3 (Rnc); Rnc processes 30S rRNA into smaller rRNA precursors.</text>
</comment>
<keyword evidence="3 6" id="KW-0540">Nuclease</keyword>
<dbReference type="InterPro" id="IPR036389">
    <property type="entry name" value="RNase_III_sf"/>
</dbReference>
<comment type="cofactor">
    <cofactor evidence="6">
        <name>Mg(2+)</name>
        <dbReference type="ChEBI" id="CHEBI:18420"/>
    </cofactor>
</comment>
<dbReference type="EC" id="3.1.26.-" evidence="6"/>
<dbReference type="InterPro" id="IPR000999">
    <property type="entry name" value="RNase_III_dom"/>
</dbReference>
<dbReference type="SUPFAM" id="SSF69065">
    <property type="entry name" value="RNase III domain-like"/>
    <property type="match status" value="1"/>
</dbReference>
<evidence type="ECO:0000256" key="1">
    <source>
        <dbReference type="ARBA" id="ARBA00022517"/>
    </source>
</evidence>
<evidence type="ECO:0000256" key="3">
    <source>
        <dbReference type="ARBA" id="ARBA00022722"/>
    </source>
</evidence>